<dbReference type="InterPro" id="IPR001162">
    <property type="entry name" value="UvrC_RNase_H_dom"/>
</dbReference>
<dbReference type="InterPro" id="IPR010994">
    <property type="entry name" value="RuvA_2-like"/>
</dbReference>
<dbReference type="GO" id="GO:0009381">
    <property type="term" value="F:excinuclease ABC activity"/>
    <property type="evidence" value="ECO:0007669"/>
    <property type="project" value="UniProtKB-UniRule"/>
</dbReference>
<dbReference type="PROSITE" id="PS50165">
    <property type="entry name" value="UVRC"/>
    <property type="match status" value="1"/>
</dbReference>
<dbReference type="CDD" id="cd10434">
    <property type="entry name" value="GIY-YIG_UvrC_Cho"/>
    <property type="match status" value="1"/>
</dbReference>
<dbReference type="GO" id="GO:0009380">
    <property type="term" value="C:excinuclease repair complex"/>
    <property type="evidence" value="ECO:0007669"/>
    <property type="project" value="InterPro"/>
</dbReference>
<feature type="region of interest" description="Disordered" evidence="8">
    <location>
        <begin position="439"/>
        <end position="484"/>
    </location>
</feature>
<comment type="function">
    <text evidence="7">The UvrABC repair system catalyzes the recognition and processing of DNA lesions. UvrC both incises the 5' and 3' sides of the lesion. The N-terminal half is responsible for the 3' incision and the C-terminal half is responsible for the 5' incision.</text>
</comment>
<dbReference type="Proteomes" id="UP000054925">
    <property type="component" value="Unassembled WGS sequence"/>
</dbReference>
<feature type="domain" description="GIY-YIG" evidence="10">
    <location>
        <begin position="18"/>
        <end position="96"/>
    </location>
</feature>
<dbReference type="HAMAP" id="MF_00203">
    <property type="entry name" value="UvrC"/>
    <property type="match status" value="1"/>
</dbReference>
<evidence type="ECO:0000256" key="7">
    <source>
        <dbReference type="HAMAP-Rule" id="MF_00203"/>
    </source>
</evidence>
<evidence type="ECO:0000256" key="3">
    <source>
        <dbReference type="ARBA" id="ARBA00022769"/>
    </source>
</evidence>
<evidence type="ECO:0000259" key="11">
    <source>
        <dbReference type="PROSITE" id="PS50165"/>
    </source>
</evidence>
<keyword evidence="3 7" id="KW-0228">DNA excision</keyword>
<dbReference type="InterPro" id="IPR003583">
    <property type="entry name" value="Hlx-hairpin-Hlx_DNA-bd_motif"/>
</dbReference>
<dbReference type="SUPFAM" id="SSF46600">
    <property type="entry name" value="C-terminal UvrC-binding domain of UvrB"/>
    <property type="match status" value="1"/>
</dbReference>
<dbReference type="Pfam" id="PF14520">
    <property type="entry name" value="HHH_5"/>
    <property type="match status" value="1"/>
</dbReference>
<evidence type="ECO:0000313" key="13">
    <source>
        <dbReference type="Proteomes" id="UP000054925"/>
    </source>
</evidence>
<dbReference type="PROSITE" id="PS50164">
    <property type="entry name" value="GIY_YIG"/>
    <property type="match status" value="1"/>
</dbReference>
<dbReference type="InterPro" id="IPR004791">
    <property type="entry name" value="UvrC"/>
</dbReference>
<dbReference type="Pfam" id="PF22920">
    <property type="entry name" value="UvrC_RNaseH"/>
    <property type="match status" value="2"/>
</dbReference>
<accession>A0A158H9N2</accession>
<keyword evidence="4 7" id="KW-0267">Excision nuclease</keyword>
<dbReference type="GO" id="GO:0003677">
    <property type="term" value="F:DNA binding"/>
    <property type="evidence" value="ECO:0007669"/>
    <property type="project" value="UniProtKB-UniRule"/>
</dbReference>
<evidence type="ECO:0000256" key="5">
    <source>
        <dbReference type="ARBA" id="ARBA00023204"/>
    </source>
</evidence>
<keyword evidence="5 7" id="KW-0234">DNA repair</keyword>
<dbReference type="InterPro" id="IPR035901">
    <property type="entry name" value="GIY-YIG_endonuc_sf"/>
</dbReference>
<feature type="region of interest" description="Disordered" evidence="8">
    <location>
        <begin position="343"/>
        <end position="371"/>
    </location>
</feature>
<dbReference type="GO" id="GO:0006289">
    <property type="term" value="P:nucleotide-excision repair"/>
    <property type="evidence" value="ECO:0007669"/>
    <property type="project" value="UniProtKB-UniRule"/>
</dbReference>
<dbReference type="InterPro" id="IPR000305">
    <property type="entry name" value="GIY-YIG_endonuc"/>
</dbReference>
<dbReference type="Gene3D" id="1.10.150.20">
    <property type="entry name" value="5' to 3' exonuclease, C-terminal subdomain"/>
    <property type="match status" value="1"/>
</dbReference>
<dbReference type="InterPro" id="IPR047296">
    <property type="entry name" value="GIY-YIG_UvrC_Cho"/>
</dbReference>
<dbReference type="Gene3D" id="3.30.420.340">
    <property type="entry name" value="UvrC, RNAse H endonuclease domain"/>
    <property type="match status" value="1"/>
</dbReference>
<dbReference type="AlphaFoldDB" id="A0A158H9N2"/>
<evidence type="ECO:0000256" key="8">
    <source>
        <dbReference type="SAM" id="MobiDB-lite"/>
    </source>
</evidence>
<name>A0A158H9N2_9BURK</name>
<dbReference type="Pfam" id="PF01541">
    <property type="entry name" value="GIY-YIG"/>
    <property type="match status" value="1"/>
</dbReference>
<keyword evidence="1 7" id="KW-0963">Cytoplasm</keyword>
<dbReference type="SUPFAM" id="SSF82771">
    <property type="entry name" value="GIY-YIG endonuclease"/>
    <property type="match status" value="1"/>
</dbReference>
<dbReference type="Gene3D" id="3.40.1440.10">
    <property type="entry name" value="GIY-YIG endonuclease"/>
    <property type="match status" value="1"/>
</dbReference>
<evidence type="ECO:0000256" key="1">
    <source>
        <dbReference type="ARBA" id="ARBA00022490"/>
    </source>
</evidence>
<dbReference type="SMART" id="SM00465">
    <property type="entry name" value="GIYc"/>
    <property type="match status" value="1"/>
</dbReference>
<comment type="subunit">
    <text evidence="7">Interacts with UvrB in an incision complex.</text>
</comment>
<organism evidence="12 13">
    <name type="scientific">Caballeronia terrestris</name>
    <dbReference type="NCBI Taxonomy" id="1226301"/>
    <lineage>
        <taxon>Bacteria</taxon>
        <taxon>Pseudomonadati</taxon>
        <taxon>Pseudomonadota</taxon>
        <taxon>Betaproteobacteria</taxon>
        <taxon>Burkholderiales</taxon>
        <taxon>Burkholderiaceae</taxon>
        <taxon>Caballeronia</taxon>
    </lineage>
</organism>
<evidence type="ECO:0000256" key="4">
    <source>
        <dbReference type="ARBA" id="ARBA00022881"/>
    </source>
</evidence>
<proteinExistence type="inferred from homology"/>
<dbReference type="PANTHER" id="PTHR30562">
    <property type="entry name" value="UVRC/OXIDOREDUCTASE"/>
    <property type="match status" value="1"/>
</dbReference>
<feature type="domain" description="UvrC family homology region profile" evidence="11">
    <location>
        <begin position="495"/>
        <end position="713"/>
    </location>
</feature>
<dbReference type="InterPro" id="IPR038476">
    <property type="entry name" value="UvrC_RNase_H_dom_sf"/>
</dbReference>
<keyword evidence="6 7" id="KW-0742">SOS response</keyword>
<dbReference type="InterPro" id="IPR050066">
    <property type="entry name" value="UvrABC_protein_C"/>
</dbReference>
<dbReference type="RefSeq" id="WP_087655666.1">
    <property type="nucleotide sequence ID" value="NZ_FCOL02000006.1"/>
</dbReference>
<sequence length="839" mass="90707">MTDTDVFDPKKILAQLPHLPGVYRYYDAEGAVLYVGKARNLKKRVSSYFTKTLHSPRIAMMVTRIRKIETTVTRSEAEALLLENNLIKALTPRYNILFRDDKSYPYLKLTGHRFPRMAYYRGAVDKKNQYFGPFPSAWAVRESIQILQRVFQLRTCEDSVFTNRTRPCLLHQIGRCTGPCVGLVSEEDYARDVANASRFLLGRQGEVMKELEQKMHGFAAELKFEQAAAVRNQMSSLSTVLHQQAIEVGGDNDVDILAVVALGGKVCVNLAMVRGGRHLGDKAYFPTHVEAALGIGDAVEDDEDGELIEGIAPIVVEEVGAEDIESAGAGAGRFTTAAGRFDAADAGETRSSATEEVGAEAKARQPLASHADGAPIGVAEETGTQAVARQSDAASGNDAYSGAAAEAGAKMPAGQHDTTLGDDALSSAADEVDLKSKARKHLAARTDNAFSTAAEAPRPEPTPDDTAEDGARAPSDSADAGQEPTPLVREGVLESEVLEAFIAQHYIGNRVPPVLVVSHAPASRELVDLLIEQAGHKVTLLRQPQGQKRVWLSMAEQNAKLALARLLSEQGSQQARTRSLADTLSLEMDDLAQLRIECFDISHTMGEATQASCVVYHRHKMQSGEYRRYNITGITPGDDYAAMRQVLTRRYEKMLAQAAANAADEATTLQPEDAADPNVTLDAAEPVAAGGLLPNIVLIDGGKGQVEIARQVFAELGLDRGMLVGVAKGEGRKVGLETLIFADGRAPLELGKESAALMLVAQIRDEAHRFAITGMRAKRAKTRQTSRLEELEGVGAKRRQRLLSRFGGLRGVQAASVEDLASVEGISLALAEQIYRQLH</sequence>
<dbReference type="InterPro" id="IPR036876">
    <property type="entry name" value="UVR_dom_sf"/>
</dbReference>
<dbReference type="OrthoDB" id="9804933at2"/>
<dbReference type="FunFam" id="3.40.1440.10:FF:000001">
    <property type="entry name" value="UvrABC system protein C"/>
    <property type="match status" value="1"/>
</dbReference>
<dbReference type="InterPro" id="IPR001943">
    <property type="entry name" value="UVR_dom"/>
</dbReference>
<comment type="caution">
    <text evidence="12">The sequence shown here is derived from an EMBL/GenBank/DDBJ whole genome shotgun (WGS) entry which is preliminary data.</text>
</comment>
<evidence type="ECO:0000313" key="12">
    <source>
        <dbReference type="EMBL" id="SAL40996.1"/>
    </source>
</evidence>
<dbReference type="PANTHER" id="PTHR30562:SF1">
    <property type="entry name" value="UVRABC SYSTEM PROTEIN C"/>
    <property type="match status" value="1"/>
</dbReference>
<comment type="similarity">
    <text evidence="7">Belongs to the UvrC family.</text>
</comment>
<dbReference type="PROSITE" id="PS50151">
    <property type="entry name" value="UVR"/>
    <property type="match status" value="1"/>
</dbReference>
<dbReference type="GO" id="GO:0005737">
    <property type="term" value="C:cytoplasm"/>
    <property type="evidence" value="ECO:0007669"/>
    <property type="project" value="UniProtKB-SubCell"/>
</dbReference>
<dbReference type="NCBIfam" id="TIGR00194">
    <property type="entry name" value="uvrC"/>
    <property type="match status" value="1"/>
</dbReference>
<reference evidence="12" key="1">
    <citation type="submission" date="2016-01" db="EMBL/GenBank/DDBJ databases">
        <authorList>
            <person name="Peeters C."/>
        </authorList>
    </citation>
    <scope>NUCLEOTIDE SEQUENCE [LARGE SCALE GENOMIC DNA]</scope>
    <source>
        <strain evidence="12">LMG 22937</strain>
    </source>
</reference>
<dbReference type="Gene3D" id="4.10.860.10">
    <property type="entry name" value="UVR domain"/>
    <property type="match status" value="1"/>
</dbReference>
<dbReference type="SMART" id="SM00278">
    <property type="entry name" value="HhH1"/>
    <property type="match status" value="2"/>
</dbReference>
<feature type="domain" description="UVR" evidence="9">
    <location>
        <begin position="205"/>
        <end position="240"/>
    </location>
</feature>
<evidence type="ECO:0000256" key="6">
    <source>
        <dbReference type="ARBA" id="ARBA00023236"/>
    </source>
</evidence>
<dbReference type="SUPFAM" id="SSF47781">
    <property type="entry name" value="RuvA domain 2-like"/>
    <property type="match status" value="1"/>
</dbReference>
<dbReference type="GO" id="GO:0009432">
    <property type="term" value="P:SOS response"/>
    <property type="evidence" value="ECO:0007669"/>
    <property type="project" value="UniProtKB-UniRule"/>
</dbReference>
<comment type="subcellular location">
    <subcellularLocation>
        <location evidence="7">Cytoplasm</location>
    </subcellularLocation>
</comment>
<dbReference type="Pfam" id="PF02151">
    <property type="entry name" value="UVR"/>
    <property type="match status" value="1"/>
</dbReference>
<evidence type="ECO:0000256" key="2">
    <source>
        <dbReference type="ARBA" id="ARBA00022763"/>
    </source>
</evidence>
<keyword evidence="13" id="KW-1185">Reference proteome</keyword>
<evidence type="ECO:0000259" key="10">
    <source>
        <dbReference type="PROSITE" id="PS50164"/>
    </source>
</evidence>
<keyword evidence="2 7" id="KW-0227">DNA damage</keyword>
<protein>
    <recommendedName>
        <fullName evidence="7">UvrABC system protein C</fullName>
        <shortName evidence="7">Protein UvrC</shortName>
    </recommendedName>
    <alternativeName>
        <fullName evidence="7">Excinuclease ABC subunit C</fullName>
    </alternativeName>
</protein>
<dbReference type="EMBL" id="FCOL02000006">
    <property type="protein sequence ID" value="SAL40996.1"/>
    <property type="molecule type" value="Genomic_DNA"/>
</dbReference>
<dbReference type="Pfam" id="PF08459">
    <property type="entry name" value="UvrC_RNaseH_dom"/>
    <property type="match status" value="1"/>
</dbReference>
<gene>
    <name evidence="7" type="primary">uvrC</name>
    <name evidence="12" type="ORF">AWB67_01579</name>
</gene>
<evidence type="ECO:0000259" key="9">
    <source>
        <dbReference type="PROSITE" id="PS50151"/>
    </source>
</evidence>